<reference evidence="1 2" key="1">
    <citation type="journal article" date="2012" name="J. Bacteriol.">
        <title>Genome Sequence of "Candidatus Nitrosoarchaeum limnia" BG20, a Low-Salinity Ammonia-Oxidizing Archaeon from the San Francisco Bay Estuary.</title>
        <authorList>
            <person name="Mosier A.C."/>
            <person name="Allen E.E."/>
            <person name="Kim M."/>
            <person name="Ferriera S."/>
            <person name="Francis C.A."/>
        </authorList>
    </citation>
    <scope>NUCLEOTIDE SEQUENCE [LARGE SCALE GENOMIC DNA]</scope>
    <source>
        <strain evidence="1 2">BG20</strain>
    </source>
</reference>
<keyword evidence="2" id="KW-1185">Reference proteome</keyword>
<evidence type="ECO:0000313" key="2">
    <source>
        <dbReference type="Proteomes" id="UP000014065"/>
    </source>
</evidence>
<proteinExistence type="predicted"/>
<sequence length="249" mass="28357">MSYNENIVLQLDDDDSFEQGVLYNDQPLILYLSLTINNAKNLNDAGNLVIGTSDNPWYKQIKFYLNGKPSNVNFNILSFTPKQSVFDMHVDYSFLIEFGVDPELVGNIENGNQTLEAHIPSLNNSNELLKSNKITILKKNESLPQSLKKEPNMLRIAEYFLDRNNVEKAQLILNQLFNSNPTSVNVLFNLGRLEEIKEDKNKAQEYYLSALSEFNKQFPDDEEGPEIIITKILNMGGELPDSLDDEESV</sequence>
<gene>
    <name evidence="1" type="ORF">BG20_I1784</name>
</gene>
<dbReference type="SUPFAM" id="SSF48452">
    <property type="entry name" value="TPR-like"/>
    <property type="match status" value="1"/>
</dbReference>
<dbReference type="AlphaFoldDB" id="S2E5V8"/>
<name>S2E5V8_9ARCH</name>
<dbReference type="Proteomes" id="UP000014065">
    <property type="component" value="Unassembled WGS sequence"/>
</dbReference>
<dbReference type="RefSeq" id="WP_133936207.1">
    <property type="nucleotide sequence ID" value="NZ_AHJG01000102.1"/>
</dbReference>
<accession>S2E5V8</accession>
<comment type="caution">
    <text evidence="1">The sequence shown here is derived from an EMBL/GenBank/DDBJ whole genome shotgun (WGS) entry which is preliminary data.</text>
</comment>
<organism evidence="1 2">
    <name type="scientific">Candidatus Nitrosarchaeum limnium BG20</name>
    <dbReference type="NCBI Taxonomy" id="859192"/>
    <lineage>
        <taxon>Archaea</taxon>
        <taxon>Nitrososphaerota</taxon>
        <taxon>Nitrososphaeria</taxon>
        <taxon>Nitrosopumilales</taxon>
        <taxon>Nitrosopumilaceae</taxon>
        <taxon>Nitrosarchaeum</taxon>
    </lineage>
</organism>
<evidence type="ECO:0000313" key="1">
    <source>
        <dbReference type="EMBL" id="EPA06103.1"/>
    </source>
</evidence>
<dbReference type="InterPro" id="IPR011990">
    <property type="entry name" value="TPR-like_helical_dom_sf"/>
</dbReference>
<dbReference type="Gene3D" id="1.25.40.10">
    <property type="entry name" value="Tetratricopeptide repeat domain"/>
    <property type="match status" value="1"/>
</dbReference>
<dbReference type="EMBL" id="AHJG01000102">
    <property type="protein sequence ID" value="EPA06103.1"/>
    <property type="molecule type" value="Genomic_DNA"/>
</dbReference>
<protein>
    <submittedName>
        <fullName evidence="1">Uncharacterized protein</fullName>
    </submittedName>
</protein>